<dbReference type="Gene3D" id="3.30.565.10">
    <property type="entry name" value="Histidine kinase-like ATPase, C-terminal domain"/>
    <property type="match status" value="1"/>
</dbReference>
<comment type="caution">
    <text evidence="3">The sequence shown here is derived from an EMBL/GenBank/DDBJ whole genome shotgun (WGS) entry which is preliminary data.</text>
</comment>
<dbReference type="Pfam" id="PF13581">
    <property type="entry name" value="HATPase_c_2"/>
    <property type="match status" value="1"/>
</dbReference>
<dbReference type="Pfam" id="PF07228">
    <property type="entry name" value="SpoIIE"/>
    <property type="match status" value="1"/>
</dbReference>
<dbReference type="Gene3D" id="3.30.450.40">
    <property type="match status" value="1"/>
</dbReference>
<dbReference type="InterPro" id="IPR003594">
    <property type="entry name" value="HATPase_dom"/>
</dbReference>
<dbReference type="RefSeq" id="WP_344238561.1">
    <property type="nucleotide sequence ID" value="NZ_BAAAHH010000005.1"/>
</dbReference>
<evidence type="ECO:0000259" key="2">
    <source>
        <dbReference type="SMART" id="SM00331"/>
    </source>
</evidence>
<proteinExistence type="predicted"/>
<dbReference type="InterPro" id="IPR029016">
    <property type="entry name" value="GAF-like_dom_sf"/>
</dbReference>
<accession>A0ABP4B4H8</accession>
<dbReference type="InterPro" id="IPR036890">
    <property type="entry name" value="HATPase_C_sf"/>
</dbReference>
<dbReference type="SUPFAM" id="SSF55874">
    <property type="entry name" value="ATPase domain of HSP90 chaperone/DNA topoisomerase II/histidine kinase"/>
    <property type="match status" value="1"/>
</dbReference>
<feature type="domain" description="PPM-type phosphatase" evidence="2">
    <location>
        <begin position="165"/>
        <end position="378"/>
    </location>
</feature>
<sequence length="509" mass="55199">MTAAEPLRDRLSYLGRAATRIGTRLDAGASARALAAALVPQLADTVTVYLLEGLFTGERLDGSAGLRLVTGPKQPEELAREVMRLDAPLQDGTLLAVPMKVRGRTLGAVLLERARAPHDEIDVMMAEQLADQAALAADNAHRYRVEATAADTLQRSMLPTVLPRFTGIELTHRYLPASDHARVGGDWFDAIALPGSRVALVVGDVMGHGMRSAAIMGQLRTSVHTLAALDLPPDQLLRQLDGLAQELGENHLATCLYAVYDPVARRVTFANAGHLPPVLVRRDGRAELLPVPAGVPIGVGGVAFEPIEFPVRDGDRLVLCTDGLVEVRGRDLMDGLGELCGVLDARRLPLDAQCEEVLRVLPVRGQQDDDVALLMADLNGIPATRIARWMLRPRPITPARVRRLIRATLTSWGLEEHSEHAELLATELVTNAVRYAARPIELRLLHTDGLLVEVSDDEHGLPVLRHADADDEGGRGIQLVSRLAHQWGATRTATGKIVWFRLNTQSDGP</sequence>
<dbReference type="CDD" id="cd16936">
    <property type="entry name" value="HATPase_RsbW-like"/>
    <property type="match status" value="1"/>
</dbReference>
<evidence type="ECO:0000313" key="3">
    <source>
        <dbReference type="EMBL" id="GAA0944340.1"/>
    </source>
</evidence>
<name>A0ABP4B4H8_9ACTN</name>
<reference evidence="4" key="1">
    <citation type="journal article" date="2019" name="Int. J. Syst. Evol. Microbiol.">
        <title>The Global Catalogue of Microorganisms (GCM) 10K type strain sequencing project: providing services to taxonomists for standard genome sequencing and annotation.</title>
        <authorList>
            <consortium name="The Broad Institute Genomics Platform"/>
            <consortium name="The Broad Institute Genome Sequencing Center for Infectious Disease"/>
            <person name="Wu L."/>
            <person name="Ma J."/>
        </authorList>
    </citation>
    <scope>NUCLEOTIDE SEQUENCE [LARGE SCALE GENOMIC DNA]</scope>
    <source>
        <strain evidence="4">JCM 10696</strain>
    </source>
</reference>
<evidence type="ECO:0000313" key="4">
    <source>
        <dbReference type="Proteomes" id="UP001500665"/>
    </source>
</evidence>
<dbReference type="InterPro" id="IPR003018">
    <property type="entry name" value="GAF"/>
</dbReference>
<keyword evidence="4" id="KW-1185">Reference proteome</keyword>
<dbReference type="SUPFAM" id="SSF81606">
    <property type="entry name" value="PP2C-like"/>
    <property type="match status" value="1"/>
</dbReference>
<dbReference type="InterPro" id="IPR001932">
    <property type="entry name" value="PPM-type_phosphatase-like_dom"/>
</dbReference>
<dbReference type="Gene3D" id="3.60.40.10">
    <property type="entry name" value="PPM-type phosphatase domain"/>
    <property type="match status" value="1"/>
</dbReference>
<dbReference type="Proteomes" id="UP001500665">
    <property type="component" value="Unassembled WGS sequence"/>
</dbReference>
<dbReference type="SUPFAM" id="SSF55781">
    <property type="entry name" value="GAF domain-like"/>
    <property type="match status" value="1"/>
</dbReference>
<dbReference type="InterPro" id="IPR036457">
    <property type="entry name" value="PPM-type-like_dom_sf"/>
</dbReference>
<dbReference type="PANTHER" id="PTHR43156">
    <property type="entry name" value="STAGE II SPORULATION PROTEIN E-RELATED"/>
    <property type="match status" value="1"/>
</dbReference>
<gene>
    <name evidence="3" type="ORF">GCM10009550_17040</name>
</gene>
<dbReference type="InterPro" id="IPR052016">
    <property type="entry name" value="Bact_Sigma-Reg"/>
</dbReference>
<dbReference type="PANTHER" id="PTHR43156:SF2">
    <property type="entry name" value="STAGE II SPORULATION PROTEIN E"/>
    <property type="match status" value="1"/>
</dbReference>
<dbReference type="SMART" id="SM00331">
    <property type="entry name" value="PP2C_SIG"/>
    <property type="match status" value="1"/>
</dbReference>
<dbReference type="Pfam" id="PF01590">
    <property type="entry name" value="GAF"/>
    <property type="match status" value="1"/>
</dbReference>
<organism evidence="3 4">
    <name type="scientific">Actinocorallia libanotica</name>
    <dbReference type="NCBI Taxonomy" id="46162"/>
    <lineage>
        <taxon>Bacteria</taxon>
        <taxon>Bacillati</taxon>
        <taxon>Actinomycetota</taxon>
        <taxon>Actinomycetes</taxon>
        <taxon>Streptosporangiales</taxon>
        <taxon>Thermomonosporaceae</taxon>
        <taxon>Actinocorallia</taxon>
    </lineage>
</organism>
<protein>
    <submittedName>
        <fullName evidence="3">SpoIIE family protein phosphatase</fullName>
    </submittedName>
</protein>
<evidence type="ECO:0000256" key="1">
    <source>
        <dbReference type="ARBA" id="ARBA00022801"/>
    </source>
</evidence>
<keyword evidence="1" id="KW-0378">Hydrolase</keyword>
<dbReference type="EMBL" id="BAAAHH010000005">
    <property type="protein sequence ID" value="GAA0944340.1"/>
    <property type="molecule type" value="Genomic_DNA"/>
</dbReference>